<comment type="similarity">
    <text evidence="4 17">Belongs to the MurCDEF family.</text>
</comment>
<evidence type="ECO:0000256" key="4">
    <source>
        <dbReference type="ARBA" id="ARBA00010416"/>
    </source>
</evidence>
<dbReference type="HAMAP" id="MF_00639">
    <property type="entry name" value="MurD"/>
    <property type="match status" value="1"/>
</dbReference>
<evidence type="ECO:0000256" key="3">
    <source>
        <dbReference type="ARBA" id="ARBA00004752"/>
    </source>
</evidence>
<comment type="subcellular location">
    <subcellularLocation>
        <location evidence="2 17 18">Cytoplasm</location>
    </subcellularLocation>
</comment>
<comment type="function">
    <text evidence="1 17 18">Cell wall formation. Catalyzes the addition of glutamate to the nucleotide precursor UDP-N-acetylmuramoyl-L-alanine (UMA).</text>
</comment>
<dbReference type="SUPFAM" id="SSF51984">
    <property type="entry name" value="MurCD N-terminal domain"/>
    <property type="match status" value="1"/>
</dbReference>
<evidence type="ECO:0000259" key="20">
    <source>
        <dbReference type="Pfam" id="PF08245"/>
    </source>
</evidence>
<dbReference type="Gene3D" id="3.40.50.720">
    <property type="entry name" value="NAD(P)-binding Rossmann-like Domain"/>
    <property type="match status" value="1"/>
</dbReference>
<dbReference type="PANTHER" id="PTHR43692:SF1">
    <property type="entry name" value="UDP-N-ACETYLMURAMOYLALANINE--D-GLUTAMATE LIGASE"/>
    <property type="match status" value="1"/>
</dbReference>
<evidence type="ECO:0000256" key="15">
    <source>
        <dbReference type="ARBA" id="ARBA00032324"/>
    </source>
</evidence>
<dbReference type="Gene3D" id="3.40.1190.10">
    <property type="entry name" value="Mur-like, catalytic domain"/>
    <property type="match status" value="1"/>
</dbReference>
<accession>A0A267MH84</accession>
<keyword evidence="12 17" id="KW-0573">Peptidoglycan synthesis</keyword>
<evidence type="ECO:0000256" key="7">
    <source>
        <dbReference type="ARBA" id="ARBA00022490"/>
    </source>
</evidence>
<dbReference type="NCBIfam" id="TIGR01087">
    <property type="entry name" value="murD"/>
    <property type="match status" value="1"/>
</dbReference>
<evidence type="ECO:0000256" key="9">
    <source>
        <dbReference type="ARBA" id="ARBA00022741"/>
    </source>
</evidence>
<dbReference type="Pfam" id="PF08245">
    <property type="entry name" value="Mur_ligase_M"/>
    <property type="match status" value="1"/>
</dbReference>
<name>A0A267MH84_9FIRM</name>
<evidence type="ECO:0000256" key="16">
    <source>
        <dbReference type="ARBA" id="ARBA00047632"/>
    </source>
</evidence>
<keyword evidence="10 17" id="KW-0067">ATP-binding</keyword>
<keyword evidence="13 17" id="KW-0961">Cell wall biogenesis/degradation</keyword>
<organism evidence="21 22">
    <name type="scientific">Anaeromicrobium sediminis</name>
    <dbReference type="NCBI Taxonomy" id="1478221"/>
    <lineage>
        <taxon>Bacteria</taxon>
        <taxon>Bacillati</taxon>
        <taxon>Bacillota</taxon>
        <taxon>Clostridia</taxon>
        <taxon>Peptostreptococcales</taxon>
        <taxon>Thermotaleaceae</taxon>
        <taxon>Anaeromicrobium</taxon>
    </lineage>
</organism>
<dbReference type="GO" id="GO:0008764">
    <property type="term" value="F:UDP-N-acetylmuramoylalanine-D-glutamate ligase activity"/>
    <property type="evidence" value="ECO:0007669"/>
    <property type="project" value="UniProtKB-UniRule"/>
</dbReference>
<dbReference type="PANTHER" id="PTHR43692">
    <property type="entry name" value="UDP-N-ACETYLMURAMOYLALANINE--D-GLUTAMATE LIGASE"/>
    <property type="match status" value="1"/>
</dbReference>
<dbReference type="GO" id="GO:0009252">
    <property type="term" value="P:peptidoglycan biosynthetic process"/>
    <property type="evidence" value="ECO:0007669"/>
    <property type="project" value="UniProtKB-UniRule"/>
</dbReference>
<evidence type="ECO:0000256" key="1">
    <source>
        <dbReference type="ARBA" id="ARBA00002734"/>
    </source>
</evidence>
<evidence type="ECO:0000259" key="19">
    <source>
        <dbReference type="Pfam" id="PF02875"/>
    </source>
</evidence>
<keyword evidence="17 18" id="KW-0131">Cell cycle</keyword>
<dbReference type="GO" id="GO:0008360">
    <property type="term" value="P:regulation of cell shape"/>
    <property type="evidence" value="ECO:0007669"/>
    <property type="project" value="UniProtKB-KW"/>
</dbReference>
<dbReference type="EC" id="6.3.2.9" evidence="5 17"/>
<evidence type="ECO:0000256" key="14">
    <source>
        <dbReference type="ARBA" id="ARBA00030398"/>
    </source>
</evidence>
<dbReference type="InterPro" id="IPR005762">
    <property type="entry name" value="MurD"/>
</dbReference>
<keyword evidence="22" id="KW-1185">Reference proteome</keyword>
<dbReference type="UniPathway" id="UPA00219"/>
<evidence type="ECO:0000313" key="21">
    <source>
        <dbReference type="EMBL" id="PAB58827.1"/>
    </source>
</evidence>
<keyword evidence="9 17" id="KW-0547">Nucleotide-binding</keyword>
<dbReference type="AlphaFoldDB" id="A0A267MH84"/>
<dbReference type="OrthoDB" id="9809796at2"/>
<keyword evidence="11 17" id="KW-0133">Cell shape</keyword>
<reference evidence="21 22" key="1">
    <citation type="submission" date="2017-06" db="EMBL/GenBank/DDBJ databases">
        <title>Draft genome sequence of anaerobic fermentative bacterium Anaeromicrobium sediminis DY2726D isolated from West Pacific Ocean sediments.</title>
        <authorList>
            <person name="Zeng X."/>
        </authorList>
    </citation>
    <scope>NUCLEOTIDE SEQUENCE [LARGE SCALE GENOMIC DNA]</scope>
    <source>
        <strain evidence="21 22">DY2726D</strain>
    </source>
</reference>
<evidence type="ECO:0000256" key="2">
    <source>
        <dbReference type="ARBA" id="ARBA00004496"/>
    </source>
</evidence>
<dbReference type="InterPro" id="IPR004101">
    <property type="entry name" value="Mur_ligase_C"/>
</dbReference>
<protein>
    <recommendedName>
        <fullName evidence="6 17">UDP-N-acetylmuramoylalanine--D-glutamate ligase</fullName>
        <ecNumber evidence="5 17">6.3.2.9</ecNumber>
    </recommendedName>
    <alternativeName>
        <fullName evidence="15 17">D-glutamic acid-adding enzyme</fullName>
    </alternativeName>
    <alternativeName>
        <fullName evidence="14 17">UDP-N-acetylmuramoyl-L-alanyl-D-glutamate synthetase</fullName>
    </alternativeName>
</protein>
<dbReference type="RefSeq" id="WP_095134181.1">
    <property type="nucleotide sequence ID" value="NZ_NIBG01000011.1"/>
</dbReference>
<keyword evidence="17 18" id="KW-0132">Cell division</keyword>
<evidence type="ECO:0000256" key="5">
    <source>
        <dbReference type="ARBA" id="ARBA00012212"/>
    </source>
</evidence>
<evidence type="ECO:0000313" key="22">
    <source>
        <dbReference type="Proteomes" id="UP000216024"/>
    </source>
</evidence>
<dbReference type="EMBL" id="NIBG01000011">
    <property type="protein sequence ID" value="PAB58827.1"/>
    <property type="molecule type" value="Genomic_DNA"/>
</dbReference>
<dbReference type="Proteomes" id="UP000216024">
    <property type="component" value="Unassembled WGS sequence"/>
</dbReference>
<evidence type="ECO:0000256" key="8">
    <source>
        <dbReference type="ARBA" id="ARBA00022598"/>
    </source>
</evidence>
<keyword evidence="8 17" id="KW-0436">Ligase</keyword>
<dbReference type="InterPro" id="IPR036565">
    <property type="entry name" value="Mur-like_cat_sf"/>
</dbReference>
<dbReference type="InterPro" id="IPR036615">
    <property type="entry name" value="Mur_ligase_C_dom_sf"/>
</dbReference>
<feature type="domain" description="Mur ligase C-terminal" evidence="19">
    <location>
        <begin position="311"/>
        <end position="425"/>
    </location>
</feature>
<evidence type="ECO:0000256" key="13">
    <source>
        <dbReference type="ARBA" id="ARBA00023316"/>
    </source>
</evidence>
<evidence type="ECO:0000256" key="10">
    <source>
        <dbReference type="ARBA" id="ARBA00022840"/>
    </source>
</evidence>
<proteinExistence type="inferred from homology"/>
<sequence length="450" mass="49877">MDLKGKKVLIVGMGKSGIATVNTLSEQGAIVYTYDKKTKEELKDILLKINENKIAEMYSEFPNSEEFDLIVLSPGVPTDLEFIKEAKSGNVEVIGELELAYRLCNGTFIAITGTNGKTTTTALTGEIFKNAKKDTYVVGNIGVAAISKAPLAKNTSIMVTEVSSFQLESIKEFKPHIGAILNITPDHLNRHKTMENYIKAKADIFRNQNENDFIILNKDNEETYKLSNKCKSKVIFFSRKEILQEGAYVKDKTIIVKKDNRSYEICHTSDLQIPGTHNLENALAATAICFWAGIDVASIRKTLKEFMGVEHRTEFVSEINGVRYINDSKGTNPDASIKAIEAMKNPILLIAGGMDKGSDFTEFISSFNGKVKNMILLGETAKKIEETAKENEFYNITIVKDMNEAVKAASAMAVSGDCVLLSPACASWDMYKSYEVRGKDFKECVLNLRG</sequence>
<dbReference type="Gene3D" id="3.90.190.20">
    <property type="entry name" value="Mur ligase, C-terminal domain"/>
    <property type="match status" value="1"/>
</dbReference>
<dbReference type="Pfam" id="PF21799">
    <property type="entry name" value="MurD-like_N"/>
    <property type="match status" value="1"/>
</dbReference>
<dbReference type="GO" id="GO:0005524">
    <property type="term" value="F:ATP binding"/>
    <property type="evidence" value="ECO:0007669"/>
    <property type="project" value="UniProtKB-UniRule"/>
</dbReference>
<feature type="domain" description="Mur ligase central" evidence="20">
    <location>
        <begin position="111"/>
        <end position="288"/>
    </location>
</feature>
<dbReference type="GO" id="GO:0051301">
    <property type="term" value="P:cell division"/>
    <property type="evidence" value="ECO:0007669"/>
    <property type="project" value="UniProtKB-KW"/>
</dbReference>
<dbReference type="Pfam" id="PF02875">
    <property type="entry name" value="Mur_ligase_C"/>
    <property type="match status" value="1"/>
</dbReference>
<evidence type="ECO:0000256" key="18">
    <source>
        <dbReference type="RuleBase" id="RU003664"/>
    </source>
</evidence>
<feature type="binding site" evidence="17">
    <location>
        <begin position="113"/>
        <end position="119"/>
    </location>
    <ligand>
        <name>ATP</name>
        <dbReference type="ChEBI" id="CHEBI:30616"/>
    </ligand>
</feature>
<gene>
    <name evidence="17" type="primary">murD</name>
    <name evidence="21" type="ORF">CCE28_13100</name>
</gene>
<dbReference type="GO" id="GO:0005737">
    <property type="term" value="C:cytoplasm"/>
    <property type="evidence" value="ECO:0007669"/>
    <property type="project" value="UniProtKB-SubCell"/>
</dbReference>
<comment type="caution">
    <text evidence="21">The sequence shown here is derived from an EMBL/GenBank/DDBJ whole genome shotgun (WGS) entry which is preliminary data.</text>
</comment>
<dbReference type="InterPro" id="IPR013221">
    <property type="entry name" value="Mur_ligase_cen"/>
</dbReference>
<evidence type="ECO:0000256" key="17">
    <source>
        <dbReference type="HAMAP-Rule" id="MF_00639"/>
    </source>
</evidence>
<comment type="catalytic activity">
    <reaction evidence="16 17 18">
        <text>UDP-N-acetyl-alpha-D-muramoyl-L-alanine + D-glutamate + ATP = UDP-N-acetyl-alpha-D-muramoyl-L-alanyl-D-glutamate + ADP + phosphate + H(+)</text>
        <dbReference type="Rhea" id="RHEA:16429"/>
        <dbReference type="ChEBI" id="CHEBI:15378"/>
        <dbReference type="ChEBI" id="CHEBI:29986"/>
        <dbReference type="ChEBI" id="CHEBI:30616"/>
        <dbReference type="ChEBI" id="CHEBI:43474"/>
        <dbReference type="ChEBI" id="CHEBI:83898"/>
        <dbReference type="ChEBI" id="CHEBI:83900"/>
        <dbReference type="ChEBI" id="CHEBI:456216"/>
        <dbReference type="EC" id="6.3.2.9"/>
    </reaction>
</comment>
<evidence type="ECO:0000256" key="11">
    <source>
        <dbReference type="ARBA" id="ARBA00022960"/>
    </source>
</evidence>
<evidence type="ECO:0000256" key="12">
    <source>
        <dbReference type="ARBA" id="ARBA00022984"/>
    </source>
</evidence>
<keyword evidence="7 17" id="KW-0963">Cytoplasm</keyword>
<evidence type="ECO:0000256" key="6">
    <source>
        <dbReference type="ARBA" id="ARBA00015655"/>
    </source>
</evidence>
<comment type="pathway">
    <text evidence="3 17 18">Cell wall biogenesis; peptidoglycan biosynthesis.</text>
</comment>
<dbReference type="SUPFAM" id="SSF53623">
    <property type="entry name" value="MurD-like peptide ligases, catalytic domain"/>
    <property type="match status" value="1"/>
</dbReference>
<dbReference type="SUPFAM" id="SSF53244">
    <property type="entry name" value="MurD-like peptide ligases, peptide-binding domain"/>
    <property type="match status" value="1"/>
</dbReference>
<dbReference type="GO" id="GO:0071555">
    <property type="term" value="P:cell wall organization"/>
    <property type="evidence" value="ECO:0007669"/>
    <property type="project" value="UniProtKB-KW"/>
</dbReference>